<evidence type="ECO:0000313" key="6">
    <source>
        <dbReference type="EMBL" id="MFG6455988.1"/>
    </source>
</evidence>
<keyword evidence="2" id="KW-0732">Signal</keyword>
<evidence type="ECO:0000259" key="5">
    <source>
        <dbReference type="Pfam" id="PF07631"/>
    </source>
</evidence>
<dbReference type="Proteomes" id="UP001606305">
    <property type="component" value="Unassembled WGS sequence"/>
</dbReference>
<evidence type="ECO:0000256" key="1">
    <source>
        <dbReference type="SAM" id="MobiDB-lite"/>
    </source>
</evidence>
<feature type="domain" description="DUF1585" evidence="3">
    <location>
        <begin position="532"/>
        <end position="599"/>
    </location>
</feature>
<organism evidence="6 7">
    <name type="scientific">Pelomonas nitida</name>
    <dbReference type="NCBI Taxonomy" id="3299027"/>
    <lineage>
        <taxon>Bacteria</taxon>
        <taxon>Pseudomonadati</taxon>
        <taxon>Pseudomonadota</taxon>
        <taxon>Betaproteobacteria</taxon>
        <taxon>Burkholderiales</taxon>
        <taxon>Sphaerotilaceae</taxon>
        <taxon>Roseateles</taxon>
    </lineage>
</organism>
<feature type="region of interest" description="Disordered" evidence="1">
    <location>
        <begin position="30"/>
        <end position="70"/>
    </location>
</feature>
<feature type="domain" description="DUF1588" evidence="4">
    <location>
        <begin position="402"/>
        <end position="500"/>
    </location>
</feature>
<evidence type="ECO:0000256" key="2">
    <source>
        <dbReference type="SAM" id="SignalP"/>
    </source>
</evidence>
<dbReference type="Pfam" id="PF07631">
    <property type="entry name" value="PSD4"/>
    <property type="match status" value="1"/>
</dbReference>
<evidence type="ECO:0000313" key="7">
    <source>
        <dbReference type="Proteomes" id="UP001606305"/>
    </source>
</evidence>
<dbReference type="InterPro" id="IPR011478">
    <property type="entry name" value="DUF1585"/>
</dbReference>
<dbReference type="EMBL" id="JBIGIA010000002">
    <property type="protein sequence ID" value="MFG6455988.1"/>
    <property type="molecule type" value="Genomic_DNA"/>
</dbReference>
<feature type="signal peptide" evidence="2">
    <location>
        <begin position="1"/>
        <end position="19"/>
    </location>
</feature>
<dbReference type="Pfam" id="PF07624">
    <property type="entry name" value="PSD2"/>
    <property type="match status" value="1"/>
</dbReference>
<dbReference type="PROSITE" id="PS51257">
    <property type="entry name" value="PROKAR_LIPOPROTEIN"/>
    <property type="match status" value="1"/>
</dbReference>
<feature type="domain" description="DUF1592" evidence="5">
    <location>
        <begin position="249"/>
        <end position="384"/>
    </location>
</feature>
<evidence type="ECO:0000259" key="3">
    <source>
        <dbReference type="Pfam" id="PF07624"/>
    </source>
</evidence>
<proteinExistence type="predicted"/>
<accession>A0ABW7G217</accession>
<gene>
    <name evidence="6" type="ORF">ACG00X_04005</name>
</gene>
<sequence length="605" mass="64340">MRRITPFLLTAACSALLSACGGDDSASNTAAATSKGAGVGGSSKPLSTIPADPHGTLRTATAATGSAPSPGCYSASFPRRLTRAQFVNALTDWSGALITDTALPARIQTLAIDTAQFPLDASVNPESARHQGYYRLDPTVASRQVSSIYSVAQSLAADMASTDARAATIVGNCTGASCLDAFVRKAGRILFRQPLTDAEVAVYTKAAGGATDKAAVTKVLATMIASPQSYFVVERGLASSDTSASCVSLSAHELASRLSLHLWDTIPDAALRADADSGALLQPSVYAKQVARLMADARADNGLRSFFRQWLELDDLTPMNGRVGNAKFDAFAGNFKPLATTRDAAITELLDMVSYVAGRNGSLQQVMTDRHSFARTADIAALYNTPVWDGKSAPPLFTEAERVGLMTRVAVLVNGSSDTTLPIQRGTRLLRALTCQALPAPAMNQTNAAADLSGVLTTRQRTERITEMKGTACITCHAGIINPWGFVHEGFDALGRVRRSEVVRDDAGQTLGEKPLDTSVVVKLDSMQERSISTVAQAQQYVLESGEVERCFARNYFRYSFGRANVDSDAEVIESTRSQAANGANLRSLFASIVTRDEFKSIQRP</sequence>
<keyword evidence="7" id="KW-1185">Reference proteome</keyword>
<evidence type="ECO:0000259" key="4">
    <source>
        <dbReference type="Pfam" id="PF07627"/>
    </source>
</evidence>
<dbReference type="InterPro" id="IPR013042">
    <property type="entry name" value="DUF1592"/>
</dbReference>
<name>A0ABW7G217_9BURK</name>
<dbReference type="Pfam" id="PF07627">
    <property type="entry name" value="PSCyt3"/>
    <property type="match status" value="1"/>
</dbReference>
<feature type="chain" id="PRO_5046244948" evidence="2">
    <location>
        <begin position="20"/>
        <end position="605"/>
    </location>
</feature>
<comment type="caution">
    <text evidence="6">The sequence shown here is derived from an EMBL/GenBank/DDBJ whole genome shotgun (WGS) entry which is preliminary data.</text>
</comment>
<dbReference type="InterPro" id="IPR013039">
    <property type="entry name" value="DUF1588"/>
</dbReference>
<reference evidence="6 7" key="1">
    <citation type="submission" date="2024-09" db="EMBL/GenBank/DDBJ databases">
        <title>Novel species of the genus Pelomonas and Roseateles isolated from streams.</title>
        <authorList>
            <person name="Lu H."/>
        </authorList>
    </citation>
    <scope>NUCLEOTIDE SEQUENCE [LARGE SCALE GENOMIC DNA]</scope>
    <source>
        <strain evidence="6 7">BYS96W</strain>
    </source>
</reference>
<protein>
    <submittedName>
        <fullName evidence="6">DUF1592 domain-containing protein</fullName>
    </submittedName>
</protein>
<feature type="compositionally biased region" description="Low complexity" evidence="1">
    <location>
        <begin position="59"/>
        <end position="70"/>
    </location>
</feature>